<dbReference type="EMBL" id="JF694482">
    <property type="protein sequence ID" value="AEI91425.1"/>
    <property type="molecule type" value="Genomic_DNA"/>
</dbReference>
<evidence type="ECO:0000256" key="1">
    <source>
        <dbReference type="SAM" id="MobiDB-lite"/>
    </source>
</evidence>
<dbReference type="RefSeq" id="YP_004958228.1">
    <property type="nucleotide sequence ID" value="NC_016574.1"/>
</dbReference>
<reference evidence="3 5" key="1">
    <citation type="journal article" date="2012" name="Virology">
        <title>Circular DNA genomics (circomics) exemplified for geminiviruses in bean crops and weeds of northeastern Brazil.</title>
        <authorList>
            <person name="Wyant P.S."/>
            <person name="Strohmeier S."/>
            <person name="Schafer B."/>
            <person name="Krenz B."/>
            <person name="Assuncao I.P."/>
            <person name="Lima G.S."/>
            <person name="Jeske H."/>
        </authorList>
    </citation>
    <scope>NUCLEOTIDE SEQUENCE</scope>
    <source>
        <strain evidence="2">BgV01A.1.C21</strain>
        <strain evidence="4">BgV01A.1.C22</strain>
        <strain evidence="3">BgV01A.1.C67</strain>
    </source>
</reference>
<dbReference type="GeneID" id="11537564"/>
<organism evidence="3">
    <name type="scientific">Begomovirus abutilonbrazilense</name>
    <dbReference type="NCBI Taxonomy" id="1046572"/>
    <lineage>
        <taxon>Viruses</taxon>
        <taxon>Monodnaviria</taxon>
        <taxon>Shotokuvirae</taxon>
        <taxon>Cressdnaviricota</taxon>
        <taxon>Repensiviricetes</taxon>
        <taxon>Geplafuvirales</taxon>
        <taxon>Geminiviridae</taxon>
        <taxon>Begomovirus</taxon>
    </lineage>
</organism>
<dbReference type="Proteomes" id="UP000203527">
    <property type="component" value="Genome"/>
</dbReference>
<protein>
    <submittedName>
        <fullName evidence="3">AC4 protein</fullName>
    </submittedName>
</protein>
<sequence>MKLFKCFKPFHGQSSNLPISESHVRNTPMDTPIYTVSYNYQESPTSGMQDFSTLLTPDGQPVFTRTCKLPKTPLPSGTTSPKMVTIVNPDNTRCLGVPRPTRTMSSTTPSMQEVFQRLLKLSEPEIQRPSSSNTITSAPTWN</sequence>
<feature type="compositionally biased region" description="Low complexity" evidence="1">
    <location>
        <begin position="98"/>
        <end position="109"/>
    </location>
</feature>
<evidence type="ECO:0000313" key="2">
    <source>
        <dbReference type="EMBL" id="AEI91415.1"/>
    </source>
</evidence>
<feature type="compositionally biased region" description="Polar residues" evidence="1">
    <location>
        <begin position="128"/>
        <end position="142"/>
    </location>
</feature>
<accession>G9CM15</accession>
<evidence type="ECO:0000313" key="5">
    <source>
        <dbReference type="Proteomes" id="UP000203527"/>
    </source>
</evidence>
<dbReference type="KEGG" id="vg:11537564"/>
<dbReference type="OrthoDB" id="20407at10239"/>
<evidence type="ECO:0000313" key="3">
    <source>
        <dbReference type="EMBL" id="AEI91420.1"/>
    </source>
</evidence>
<feature type="region of interest" description="Disordered" evidence="1">
    <location>
        <begin position="123"/>
        <end position="142"/>
    </location>
</feature>
<dbReference type="EMBL" id="JF694481">
    <property type="protein sequence ID" value="AEI91420.1"/>
    <property type="molecule type" value="Genomic_DNA"/>
</dbReference>
<name>G9CM15_9GEMI</name>
<dbReference type="EMBL" id="JF694480">
    <property type="protein sequence ID" value="AEI91415.1"/>
    <property type="molecule type" value="Genomic_DNA"/>
</dbReference>
<keyword evidence="5" id="KW-1185">Reference proteome</keyword>
<gene>
    <name evidence="3" type="primary">AC4</name>
</gene>
<feature type="region of interest" description="Disordered" evidence="1">
    <location>
        <begin position="66"/>
        <end position="109"/>
    </location>
</feature>
<evidence type="ECO:0000313" key="4">
    <source>
        <dbReference type="EMBL" id="AEI91425.1"/>
    </source>
</evidence>
<proteinExistence type="predicted"/>